<dbReference type="AlphaFoldDB" id="A0AAW5PC14"/>
<protein>
    <submittedName>
        <fullName evidence="1">Uncharacterized protein</fullName>
    </submittedName>
</protein>
<name>A0AAW5PC14_9BACT</name>
<dbReference type="RefSeq" id="WP_259258591.1">
    <property type="nucleotide sequence ID" value="NZ_JANTZM010000032.1"/>
</dbReference>
<accession>A0AAW5PC14</accession>
<gene>
    <name evidence="1" type="ORF">GGP99_003479</name>
</gene>
<evidence type="ECO:0000313" key="2">
    <source>
        <dbReference type="Proteomes" id="UP001155110"/>
    </source>
</evidence>
<proteinExistence type="predicted"/>
<dbReference type="Proteomes" id="UP001155110">
    <property type="component" value="Unassembled WGS sequence"/>
</dbReference>
<sequence length="172" mass="19998">MESVEPLSDDATRVAENLVQVVQDAPGDFIKYETEAFDDFVVEYHEGAYFPLPPEEESIESVLFLSYQRDLEETFESPLFRLLKHQGKWYPFGYKDGGLVPFDLNFLTVEEGSLELHDRSSYATEEQMESDDRTALQKYDEARNDLGLFLRMVEKRYRDVEPTEPSMTQSEV</sequence>
<dbReference type="EMBL" id="JANTZM010000032">
    <property type="protein sequence ID" value="MCS4159487.1"/>
    <property type="molecule type" value="Genomic_DNA"/>
</dbReference>
<reference evidence="1" key="1">
    <citation type="submission" date="2022-08" db="EMBL/GenBank/DDBJ databases">
        <title>Genomic Encyclopedia of Type Strains, Phase V (KMG-V): Genome sequencing to study the core and pangenomes of soil and plant-associated prokaryotes.</title>
        <authorList>
            <person name="Whitman W."/>
        </authorList>
    </citation>
    <scope>NUCLEOTIDE SEQUENCE</scope>
    <source>
        <strain evidence="1">SP3002</strain>
    </source>
</reference>
<comment type="caution">
    <text evidence="1">The sequence shown here is derived from an EMBL/GenBank/DDBJ whole genome shotgun (WGS) entry which is preliminary data.</text>
</comment>
<organism evidence="1 2">
    <name type="scientific">Salinibacter ruber</name>
    <dbReference type="NCBI Taxonomy" id="146919"/>
    <lineage>
        <taxon>Bacteria</taxon>
        <taxon>Pseudomonadati</taxon>
        <taxon>Rhodothermota</taxon>
        <taxon>Rhodothermia</taxon>
        <taxon>Rhodothermales</taxon>
        <taxon>Salinibacteraceae</taxon>
        <taxon>Salinibacter</taxon>
    </lineage>
</organism>
<evidence type="ECO:0000313" key="1">
    <source>
        <dbReference type="EMBL" id="MCS4159487.1"/>
    </source>
</evidence>